<keyword evidence="4" id="KW-1185">Reference proteome</keyword>
<name>A0A975AL08_9GAMM</name>
<reference evidence="3 4" key="1">
    <citation type="submission" date="2021-03" db="EMBL/GenBank/DDBJ databases">
        <title>Novel species identification of genus Shewanella.</title>
        <authorList>
            <person name="Liu G."/>
            <person name="Zhang Q."/>
        </authorList>
    </citation>
    <scope>NUCLEOTIDE SEQUENCE [LARGE SCALE GENOMIC DNA]</scope>
    <source>
        <strain evidence="3 4">FJAT-53726</strain>
    </source>
</reference>
<dbReference type="AlphaFoldDB" id="A0A975AL08"/>
<gene>
    <name evidence="1" type="primary">ubiT</name>
    <name evidence="3" type="ORF">JYB88_04575</name>
</gene>
<dbReference type="InterPro" id="IPR003033">
    <property type="entry name" value="SCP2_sterol-bd_dom"/>
</dbReference>
<dbReference type="EMBL" id="CP071504">
    <property type="protein sequence ID" value="QSX30927.1"/>
    <property type="molecule type" value="Genomic_DNA"/>
</dbReference>
<comment type="function">
    <text evidence="1">Required for O(2)-independent ubiquinone (coenzyme Q) biosynthesis. Likely functions as an accessory factor.</text>
</comment>
<dbReference type="PIRSF" id="PIRSF025550">
    <property type="entry name" value="UCP025550_lpd_carrier"/>
    <property type="match status" value="1"/>
</dbReference>
<dbReference type="SUPFAM" id="SSF55718">
    <property type="entry name" value="SCP-like"/>
    <property type="match status" value="1"/>
</dbReference>
<evidence type="ECO:0000313" key="3">
    <source>
        <dbReference type="EMBL" id="QSX30927.1"/>
    </source>
</evidence>
<protein>
    <recommendedName>
        <fullName evidence="1">Ubiquinone biosynthesis accessory factor UbiT</fullName>
    </recommendedName>
</protein>
<evidence type="ECO:0000256" key="1">
    <source>
        <dbReference type="HAMAP-Rule" id="MF_02231"/>
    </source>
</evidence>
<dbReference type="InterPro" id="IPR036527">
    <property type="entry name" value="SCP2_sterol-bd_dom_sf"/>
</dbReference>
<comment type="similarity">
    <text evidence="1">Belongs to the UbiT family.</text>
</comment>
<dbReference type="Proteomes" id="UP000663281">
    <property type="component" value="Chromosome"/>
</dbReference>
<evidence type="ECO:0000313" key="4">
    <source>
        <dbReference type="Proteomes" id="UP000663281"/>
    </source>
</evidence>
<dbReference type="RefSeq" id="WP_207322262.1">
    <property type="nucleotide sequence ID" value="NZ_CP071501.1"/>
</dbReference>
<keyword evidence="1" id="KW-0831">Ubiquinone biosynthesis</keyword>
<dbReference type="Pfam" id="PF02036">
    <property type="entry name" value="SCP2"/>
    <property type="match status" value="1"/>
</dbReference>
<feature type="domain" description="SCP2" evidence="2">
    <location>
        <begin position="46"/>
        <end position="135"/>
    </location>
</feature>
<proteinExistence type="inferred from homology"/>
<dbReference type="KEGG" id="scyp:JYB88_04575"/>
<dbReference type="HAMAP" id="MF_02231">
    <property type="entry name" value="UbiT"/>
    <property type="match status" value="1"/>
</dbReference>
<dbReference type="GO" id="GO:0006744">
    <property type="term" value="P:ubiquinone biosynthetic process"/>
    <property type="evidence" value="ECO:0007669"/>
    <property type="project" value="UniProtKB-UniRule"/>
</dbReference>
<dbReference type="InterPro" id="IPR016830">
    <property type="entry name" value="UbiT"/>
</dbReference>
<accession>A0A975AL08</accession>
<comment type="pathway">
    <text evidence="1">Cofactor biosynthesis; ubiquinone biosynthesis.</text>
</comment>
<organism evidence="3 4">
    <name type="scientific">Shewanella cyperi</name>
    <dbReference type="NCBI Taxonomy" id="2814292"/>
    <lineage>
        <taxon>Bacteria</taxon>
        <taxon>Pseudomonadati</taxon>
        <taxon>Pseudomonadota</taxon>
        <taxon>Gammaproteobacteria</taxon>
        <taxon>Alteromonadales</taxon>
        <taxon>Shewanellaceae</taxon>
        <taxon>Shewanella</taxon>
    </lineage>
</organism>
<sequence length="170" mass="18969">MSLKWTSQLPATLVNRAPGILKRPLGHVPFVLKANLIRPVLEYLFRDHARGGELDFLQDHWVGISVLDLGLEFDVSFQGQWRVRPRGETSVRFSAASPELLLIAAAKEDPDTLFFQRKLAIEGDTELGLEVKNLLLGVEFDSLPGPVRLALDKLATLVMHSREPELAGQH</sequence>
<evidence type="ECO:0000259" key="2">
    <source>
        <dbReference type="Pfam" id="PF02036"/>
    </source>
</evidence>